<keyword evidence="7" id="KW-1185">Reference proteome</keyword>
<dbReference type="GO" id="GO:0005198">
    <property type="term" value="F:structural molecule activity"/>
    <property type="evidence" value="ECO:0007669"/>
    <property type="project" value="UniProtKB-UniRule"/>
</dbReference>
<dbReference type="PRINTS" id="PR01006">
    <property type="entry name" value="FLGHOOKFLIE"/>
</dbReference>
<evidence type="ECO:0000256" key="2">
    <source>
        <dbReference type="ARBA" id="ARBA00009272"/>
    </source>
</evidence>
<dbReference type="STRING" id="638302.HMPREF0908_1319"/>
<proteinExistence type="inferred from homology"/>
<comment type="caution">
    <text evidence="6">The sequence shown here is derived from an EMBL/GenBank/DDBJ whole genome shotgun (WGS) entry which is preliminary data.</text>
</comment>
<dbReference type="EMBL" id="ACLA01000020">
    <property type="protein sequence ID" value="EEQ48339.1"/>
    <property type="molecule type" value="Genomic_DNA"/>
</dbReference>
<dbReference type="Proteomes" id="UP000005309">
    <property type="component" value="Unassembled WGS sequence"/>
</dbReference>
<keyword evidence="6" id="KW-0969">Cilium</keyword>
<evidence type="ECO:0000256" key="5">
    <source>
        <dbReference type="NCBIfam" id="TIGR00205"/>
    </source>
</evidence>
<dbReference type="GO" id="GO:0009425">
    <property type="term" value="C:bacterial-type flagellum basal body"/>
    <property type="evidence" value="ECO:0007669"/>
    <property type="project" value="UniProtKB-SubCell"/>
</dbReference>
<evidence type="ECO:0000313" key="6">
    <source>
        <dbReference type="EMBL" id="EEQ48339.1"/>
    </source>
</evidence>
<evidence type="ECO:0000256" key="1">
    <source>
        <dbReference type="ARBA" id="ARBA00004117"/>
    </source>
</evidence>
<dbReference type="Pfam" id="PF02049">
    <property type="entry name" value="FliE"/>
    <property type="match status" value="1"/>
</dbReference>
<keyword evidence="3 4" id="KW-0975">Bacterial flagellum</keyword>
<comment type="subcellular location">
    <subcellularLocation>
        <location evidence="1 4">Bacterial flagellum basal body</location>
    </subcellularLocation>
</comment>
<evidence type="ECO:0000256" key="4">
    <source>
        <dbReference type="HAMAP-Rule" id="MF_00724"/>
    </source>
</evidence>
<organism evidence="6 7">
    <name type="scientific">Selenomonas flueggei ATCC 43531</name>
    <dbReference type="NCBI Taxonomy" id="638302"/>
    <lineage>
        <taxon>Bacteria</taxon>
        <taxon>Bacillati</taxon>
        <taxon>Bacillota</taxon>
        <taxon>Negativicutes</taxon>
        <taxon>Selenomonadales</taxon>
        <taxon>Selenomonadaceae</taxon>
        <taxon>Selenomonas</taxon>
    </lineage>
</organism>
<dbReference type="PANTHER" id="PTHR34653">
    <property type="match status" value="1"/>
</dbReference>
<dbReference type="InterPro" id="IPR001624">
    <property type="entry name" value="FliE"/>
</dbReference>
<dbReference type="HOGENOM" id="CLU_147249_3_1_9"/>
<comment type="similarity">
    <text evidence="2 4">Belongs to the FliE family.</text>
</comment>
<reference evidence="6 7" key="1">
    <citation type="submission" date="2009-04" db="EMBL/GenBank/DDBJ databases">
        <authorList>
            <person name="Qin X."/>
            <person name="Bachman B."/>
            <person name="Battles P."/>
            <person name="Bell A."/>
            <person name="Bess C."/>
            <person name="Bickham C."/>
            <person name="Chaboub L."/>
            <person name="Chen D."/>
            <person name="Coyle M."/>
            <person name="Deiros D.R."/>
            <person name="Dinh H."/>
            <person name="Forbes L."/>
            <person name="Fowler G."/>
            <person name="Francisco L."/>
            <person name="Fu Q."/>
            <person name="Gubbala S."/>
            <person name="Hale W."/>
            <person name="Han Y."/>
            <person name="Hemphill L."/>
            <person name="Highlander S.K."/>
            <person name="Hirani K."/>
            <person name="Hogues M."/>
            <person name="Jackson L."/>
            <person name="Jakkamsetti A."/>
            <person name="Javaid M."/>
            <person name="Jiang H."/>
            <person name="Korchina V."/>
            <person name="Kovar C."/>
            <person name="Lara F."/>
            <person name="Lee S."/>
            <person name="Mata R."/>
            <person name="Mathew T."/>
            <person name="Moen C."/>
            <person name="Morales K."/>
            <person name="Munidasa M."/>
            <person name="Nazareth L."/>
            <person name="Ngo R."/>
            <person name="Nguyen L."/>
            <person name="Okwuonu G."/>
            <person name="Ongeri F."/>
            <person name="Patil S."/>
            <person name="Petrosino J."/>
            <person name="Pham C."/>
            <person name="Pham P."/>
            <person name="Pu L.-L."/>
            <person name="Puazo M."/>
            <person name="Raj R."/>
            <person name="Reid J."/>
            <person name="Rouhana J."/>
            <person name="Saada N."/>
            <person name="Shang Y."/>
            <person name="Simmons D."/>
            <person name="Thornton R."/>
            <person name="Warren J."/>
            <person name="Weissenberger G."/>
            <person name="Zhang J."/>
            <person name="Zhang L."/>
            <person name="Zhou C."/>
            <person name="Zhu D."/>
            <person name="Muzny D."/>
            <person name="Worley K."/>
            <person name="Gibbs R."/>
        </authorList>
    </citation>
    <scope>NUCLEOTIDE SEQUENCE [LARGE SCALE GENOMIC DNA]</scope>
    <source>
        <strain evidence="6 7">ATCC 43531</strain>
    </source>
</reference>
<sequence>MYMEVQALQMTPVAMRATSHLGETIDKAEKKSFGMYLKDALSEVNHLQLASEEQTKLLAAGEVQDVSQVIVAGQKADIALQLTLQMRNRALSAYQEIMRMQV</sequence>
<dbReference type="NCBIfam" id="TIGR00205">
    <property type="entry name" value="fliE"/>
    <property type="match status" value="1"/>
</dbReference>
<dbReference type="GO" id="GO:0071973">
    <property type="term" value="P:bacterial-type flagellum-dependent cell motility"/>
    <property type="evidence" value="ECO:0007669"/>
    <property type="project" value="InterPro"/>
</dbReference>
<dbReference type="AlphaFoldDB" id="C4V475"/>
<dbReference type="PANTHER" id="PTHR34653:SF1">
    <property type="entry name" value="FLAGELLAR HOOK-BASAL BODY COMPLEX PROTEIN FLIE"/>
    <property type="match status" value="1"/>
</dbReference>
<name>C4V475_9FIRM</name>
<dbReference type="GO" id="GO:0003774">
    <property type="term" value="F:cytoskeletal motor activity"/>
    <property type="evidence" value="ECO:0007669"/>
    <property type="project" value="InterPro"/>
</dbReference>
<keyword evidence="6" id="KW-0282">Flagellum</keyword>
<evidence type="ECO:0000313" key="7">
    <source>
        <dbReference type="Proteomes" id="UP000005309"/>
    </source>
</evidence>
<keyword evidence="6" id="KW-0966">Cell projection</keyword>
<protein>
    <recommendedName>
        <fullName evidence="4 5">Flagellar hook-basal body complex protein FliE</fullName>
    </recommendedName>
</protein>
<dbReference type="HAMAP" id="MF_00724">
    <property type="entry name" value="FliE"/>
    <property type="match status" value="1"/>
</dbReference>
<accession>C4V475</accession>
<dbReference type="eggNOG" id="COG1677">
    <property type="taxonomic scope" value="Bacteria"/>
</dbReference>
<gene>
    <name evidence="4 6" type="primary">fliE</name>
    <name evidence="6" type="ORF">HMPREF0908_1319</name>
</gene>
<evidence type="ECO:0000256" key="3">
    <source>
        <dbReference type="ARBA" id="ARBA00023143"/>
    </source>
</evidence>